<dbReference type="PANTHER" id="PTHR38048:SF2">
    <property type="entry name" value="HEMERYTHRIN-LIKE DOMAIN-CONTAINING PROTEIN"/>
    <property type="match status" value="1"/>
</dbReference>
<evidence type="ECO:0000313" key="4">
    <source>
        <dbReference type="Proteomes" id="UP000256328"/>
    </source>
</evidence>
<name>A0A3D8QV92_9HELO</name>
<feature type="domain" description="Hemerythrin-like" evidence="2">
    <location>
        <begin position="28"/>
        <end position="153"/>
    </location>
</feature>
<feature type="region of interest" description="Disordered" evidence="1">
    <location>
        <begin position="1"/>
        <end position="24"/>
    </location>
</feature>
<dbReference type="PANTHER" id="PTHR38048">
    <property type="entry name" value="EXPRESSED PROTEIN"/>
    <property type="match status" value="1"/>
</dbReference>
<gene>
    <name evidence="3" type="ORF">BP5796_10310</name>
</gene>
<dbReference type="EMBL" id="PDLN01000015">
    <property type="protein sequence ID" value="RDW65618.1"/>
    <property type="molecule type" value="Genomic_DNA"/>
</dbReference>
<protein>
    <recommendedName>
        <fullName evidence="2">Hemerythrin-like domain-containing protein</fullName>
    </recommendedName>
</protein>
<dbReference type="InterPro" id="IPR012312">
    <property type="entry name" value="Hemerythrin-like"/>
</dbReference>
<evidence type="ECO:0000256" key="1">
    <source>
        <dbReference type="SAM" id="MobiDB-lite"/>
    </source>
</evidence>
<dbReference type="Proteomes" id="UP000256328">
    <property type="component" value="Unassembled WGS sequence"/>
</dbReference>
<reference evidence="3 4" key="1">
    <citation type="journal article" date="2018" name="IMA Fungus">
        <title>IMA Genome-F 9: Draft genome sequence of Annulohypoxylon stygium, Aspergillus mulundensis, Berkeleyomyces basicola (syn. Thielaviopsis basicola), Ceratocystis smalleyi, two Cercospora beticola strains, Coleophoma cylindrospora, Fusarium fracticaudum, Phialophora cf. hyalina, and Morchella septimelata.</title>
        <authorList>
            <person name="Wingfield B.D."/>
            <person name="Bills G.F."/>
            <person name="Dong Y."/>
            <person name="Huang W."/>
            <person name="Nel W.J."/>
            <person name="Swalarsk-Parry B.S."/>
            <person name="Vaghefi N."/>
            <person name="Wilken P.M."/>
            <person name="An Z."/>
            <person name="de Beer Z.W."/>
            <person name="De Vos L."/>
            <person name="Chen L."/>
            <person name="Duong T.A."/>
            <person name="Gao Y."/>
            <person name="Hammerbacher A."/>
            <person name="Kikkert J.R."/>
            <person name="Li Y."/>
            <person name="Li H."/>
            <person name="Li K."/>
            <person name="Li Q."/>
            <person name="Liu X."/>
            <person name="Ma X."/>
            <person name="Naidoo K."/>
            <person name="Pethybridge S.J."/>
            <person name="Sun J."/>
            <person name="Steenkamp E.T."/>
            <person name="van der Nest M.A."/>
            <person name="van Wyk S."/>
            <person name="Wingfield M.J."/>
            <person name="Xiong C."/>
            <person name="Yue Q."/>
            <person name="Zhang X."/>
        </authorList>
    </citation>
    <scope>NUCLEOTIDE SEQUENCE [LARGE SCALE GENOMIC DNA]</scope>
    <source>
        <strain evidence="3 4">BP5796</strain>
    </source>
</reference>
<organism evidence="3 4">
    <name type="scientific">Coleophoma crateriformis</name>
    <dbReference type="NCBI Taxonomy" id="565419"/>
    <lineage>
        <taxon>Eukaryota</taxon>
        <taxon>Fungi</taxon>
        <taxon>Dikarya</taxon>
        <taxon>Ascomycota</taxon>
        <taxon>Pezizomycotina</taxon>
        <taxon>Leotiomycetes</taxon>
        <taxon>Helotiales</taxon>
        <taxon>Dermateaceae</taxon>
        <taxon>Coleophoma</taxon>
    </lineage>
</organism>
<dbReference type="AlphaFoldDB" id="A0A3D8QV92"/>
<evidence type="ECO:0000259" key="2">
    <source>
        <dbReference type="Pfam" id="PF01814"/>
    </source>
</evidence>
<dbReference type="OrthoDB" id="58416at2759"/>
<proteinExistence type="predicted"/>
<evidence type="ECO:0000313" key="3">
    <source>
        <dbReference type="EMBL" id="RDW65618.1"/>
    </source>
</evidence>
<sequence>MSSPTLLDSNHKPQGAPESKASKNASEMALVHNVVLRGLNCIYLQAPNVTDPKDIADFMLFCDAWSCVLHSHHLTEETVYFPLLEGQCQEKGVMSRNHAEHEAFLPGLLRFDAFVSRVKDSGEPYDAAELIKIIDTFGGALERHLHHEIEGLVGLEKDQSIDWDLVGKSMAQHSKKVADRVREVPFIITNSDMTYESGIHGVRFPPFPWFVHQIFRWVYVPQLQGAWRFSSCDDYGLPKELPFA</sequence>
<dbReference type="Pfam" id="PF01814">
    <property type="entry name" value="Hemerythrin"/>
    <property type="match status" value="1"/>
</dbReference>
<dbReference type="CDD" id="cd12108">
    <property type="entry name" value="Hr-like"/>
    <property type="match status" value="1"/>
</dbReference>
<comment type="caution">
    <text evidence="3">The sequence shown here is derived from an EMBL/GenBank/DDBJ whole genome shotgun (WGS) entry which is preliminary data.</text>
</comment>
<keyword evidence="4" id="KW-1185">Reference proteome</keyword>
<accession>A0A3D8QV92</accession>
<dbReference type="InterPro" id="IPR053206">
    <property type="entry name" value="Dimeric_xanthone_biosynth"/>
</dbReference>
<dbReference type="Gene3D" id="1.20.120.520">
    <property type="entry name" value="nmb1532 protein domain like"/>
    <property type="match status" value="1"/>
</dbReference>